<dbReference type="OrthoDB" id="3419910at2"/>
<evidence type="ECO:0000313" key="3">
    <source>
        <dbReference type="EMBL" id="SEL18241.1"/>
    </source>
</evidence>
<keyword evidence="4" id="KW-1185">Reference proteome</keyword>
<keyword evidence="2" id="KW-0472">Membrane</keyword>
<proteinExistence type="predicted"/>
<gene>
    <name evidence="3" type="ORF">SAMN05660976_01909</name>
</gene>
<dbReference type="Proteomes" id="UP000198953">
    <property type="component" value="Unassembled WGS sequence"/>
</dbReference>
<feature type="region of interest" description="Disordered" evidence="1">
    <location>
        <begin position="321"/>
        <end position="356"/>
    </location>
</feature>
<organism evidence="3 4">
    <name type="scientific">Nonomuraea pusilla</name>
    <dbReference type="NCBI Taxonomy" id="46177"/>
    <lineage>
        <taxon>Bacteria</taxon>
        <taxon>Bacillati</taxon>
        <taxon>Actinomycetota</taxon>
        <taxon>Actinomycetes</taxon>
        <taxon>Streptosporangiales</taxon>
        <taxon>Streptosporangiaceae</taxon>
        <taxon>Nonomuraea</taxon>
    </lineage>
</organism>
<feature type="region of interest" description="Disordered" evidence="1">
    <location>
        <begin position="30"/>
        <end position="56"/>
    </location>
</feature>
<protein>
    <submittedName>
        <fullName evidence="3">Uncharacterized protein</fullName>
    </submittedName>
</protein>
<dbReference type="STRING" id="46177.SAMN05660976_01909"/>
<keyword evidence="2" id="KW-0812">Transmembrane</keyword>
<dbReference type="EMBL" id="FOBF01000004">
    <property type="protein sequence ID" value="SEL18241.1"/>
    <property type="molecule type" value="Genomic_DNA"/>
</dbReference>
<dbReference type="AlphaFoldDB" id="A0A1H7N4J9"/>
<sequence>MPYGDDLDARFNELISQFSEEEQRRMRAAAVKGVRPPRNAGGGARPAGTRREAGPQRRTGRLWVALALMCTVLAASGIVVAFRPDLLSPVPARPAVTLTATAVATAPATASAPAATPVAVPERLVNPFAGSPAQSYAEGVAGFVMPKARAVSGLSEKQVAAGLKRTRALLAAAFLDRATIAGGRPSAFMKLLHPDERSIFAKRLDRKGGERDGDTRGWVTSLAPGSAELATDVIKVTSKATLAPFKEPGHAGAKVTTRFVVVYGVRRPGDAGSTMRLVVHGRATMLIYRARGDLVVWATDWSRGAAPSRCGAPDRFVHPVFPEARQGEPRPTGAPLDPYDLDGPEPDVPCQSVRRT</sequence>
<evidence type="ECO:0000256" key="2">
    <source>
        <dbReference type="SAM" id="Phobius"/>
    </source>
</evidence>
<keyword evidence="2" id="KW-1133">Transmembrane helix</keyword>
<name>A0A1H7N4J9_9ACTN</name>
<evidence type="ECO:0000313" key="4">
    <source>
        <dbReference type="Proteomes" id="UP000198953"/>
    </source>
</evidence>
<reference evidence="3 4" key="1">
    <citation type="submission" date="2016-10" db="EMBL/GenBank/DDBJ databases">
        <authorList>
            <person name="de Groot N.N."/>
        </authorList>
    </citation>
    <scope>NUCLEOTIDE SEQUENCE [LARGE SCALE GENOMIC DNA]</scope>
    <source>
        <strain evidence="3 4">DSM 43357</strain>
    </source>
</reference>
<dbReference type="RefSeq" id="WP_055503262.1">
    <property type="nucleotide sequence ID" value="NZ_BBZG01000001.1"/>
</dbReference>
<accession>A0A1H7N4J9</accession>
<evidence type="ECO:0000256" key="1">
    <source>
        <dbReference type="SAM" id="MobiDB-lite"/>
    </source>
</evidence>
<feature type="transmembrane region" description="Helical" evidence="2">
    <location>
        <begin position="60"/>
        <end position="82"/>
    </location>
</feature>